<dbReference type="Proteomes" id="UP001344906">
    <property type="component" value="Unassembled WGS sequence"/>
</dbReference>
<accession>A0ABQ6G2Z2</accession>
<evidence type="ECO:0000313" key="1">
    <source>
        <dbReference type="EMBL" id="GLV59865.1"/>
    </source>
</evidence>
<proteinExistence type="predicted"/>
<dbReference type="EMBL" id="BSRI01000002">
    <property type="protein sequence ID" value="GLV59865.1"/>
    <property type="molecule type" value="Genomic_DNA"/>
</dbReference>
<gene>
    <name evidence="1" type="ORF">KDH_66890</name>
</gene>
<comment type="caution">
    <text evidence="1">The sequence shown here is derived from an EMBL/GenBank/DDBJ whole genome shotgun (WGS) entry which is preliminary data.</text>
</comment>
<keyword evidence="2" id="KW-1185">Reference proteome</keyword>
<sequence>MNKAGQKDIFNIFHDGSFQNFCPVGNDRKFDVDIEYLVQVVNPHYTFSKE</sequence>
<reference evidence="1 2" key="1">
    <citation type="submission" date="2023-02" db="EMBL/GenBank/DDBJ databases">
        <title>Dictyobacter halimunensis sp. nov., a new member of the class Ktedonobacteria from forest soil in a geothermal area.</title>
        <authorList>
            <person name="Rachmania M.K."/>
            <person name="Ningsih F."/>
            <person name="Sakai Y."/>
            <person name="Yabe S."/>
            <person name="Yokota A."/>
            <person name="Sjamsuridzal W."/>
        </authorList>
    </citation>
    <scope>NUCLEOTIDE SEQUENCE [LARGE SCALE GENOMIC DNA]</scope>
    <source>
        <strain evidence="1 2">S3.2.2.5</strain>
    </source>
</reference>
<dbReference type="RefSeq" id="WP_338256700.1">
    <property type="nucleotide sequence ID" value="NZ_BSRI01000002.1"/>
</dbReference>
<protein>
    <submittedName>
        <fullName evidence="1">Uncharacterized protein</fullName>
    </submittedName>
</protein>
<evidence type="ECO:0000313" key="2">
    <source>
        <dbReference type="Proteomes" id="UP001344906"/>
    </source>
</evidence>
<name>A0ABQ6G2Z2_9CHLR</name>
<organism evidence="1 2">
    <name type="scientific">Dictyobacter halimunensis</name>
    <dbReference type="NCBI Taxonomy" id="3026934"/>
    <lineage>
        <taxon>Bacteria</taxon>
        <taxon>Bacillati</taxon>
        <taxon>Chloroflexota</taxon>
        <taxon>Ktedonobacteria</taxon>
        <taxon>Ktedonobacterales</taxon>
        <taxon>Dictyobacteraceae</taxon>
        <taxon>Dictyobacter</taxon>
    </lineage>
</organism>